<evidence type="ECO:0000256" key="2">
    <source>
        <dbReference type="ARBA" id="ARBA00022964"/>
    </source>
</evidence>
<name>A0A919RR70_9ACTN</name>
<dbReference type="PANTHER" id="PTHR33711:SF9">
    <property type="entry name" value="PROTOCATECHUATE 3,4-DIOXYGENASE ALPHA CHAIN"/>
    <property type="match status" value="1"/>
</dbReference>
<comment type="caution">
    <text evidence="5">The sequence shown here is derived from an EMBL/GenBank/DDBJ whole genome shotgun (WGS) entry which is preliminary data.</text>
</comment>
<dbReference type="SUPFAM" id="SSF49482">
    <property type="entry name" value="Aromatic compound dioxygenase"/>
    <property type="match status" value="1"/>
</dbReference>
<dbReference type="Proteomes" id="UP000606172">
    <property type="component" value="Unassembled WGS sequence"/>
</dbReference>
<dbReference type="InterPro" id="IPR000627">
    <property type="entry name" value="Intradiol_dOase_C"/>
</dbReference>
<organism evidence="5 6">
    <name type="scientific">Sinosporangium siamense</name>
    <dbReference type="NCBI Taxonomy" id="1367973"/>
    <lineage>
        <taxon>Bacteria</taxon>
        <taxon>Bacillati</taxon>
        <taxon>Actinomycetota</taxon>
        <taxon>Actinomycetes</taxon>
        <taxon>Streptosporangiales</taxon>
        <taxon>Streptosporangiaceae</taxon>
        <taxon>Sinosporangium</taxon>
    </lineage>
</organism>
<evidence type="ECO:0000256" key="1">
    <source>
        <dbReference type="ARBA" id="ARBA00007825"/>
    </source>
</evidence>
<protein>
    <submittedName>
        <fullName evidence="5">Protocatechuate 3,4-dioxygenase subunit alpha</fullName>
    </submittedName>
</protein>
<dbReference type="EMBL" id="BOOW01000049">
    <property type="protein sequence ID" value="GII96744.1"/>
    <property type="molecule type" value="Genomic_DNA"/>
</dbReference>
<proteinExistence type="inferred from homology"/>
<keyword evidence="3" id="KW-0560">Oxidoreductase</keyword>
<sequence length="174" mass="18410">MTPTPAQTIGPFYGYALPFTGGGDIAGGGIVVHGHVYDGAGVPVSDALLEFWQADAAGGLGGAPGSMRRDPVTGAVAGRDPASFTGFGRVATDADGHWTLRTVVPGNGYISVCLFARGLLHHLYTRIYLGRDSFLDSLPPERSRTLTPVAEGRDIYRFDIHLQGEKETAFLDFG</sequence>
<dbReference type="Gene3D" id="2.60.130.10">
    <property type="entry name" value="Aromatic compound dioxygenase"/>
    <property type="match status" value="1"/>
</dbReference>
<dbReference type="GO" id="GO:0016702">
    <property type="term" value="F:oxidoreductase activity, acting on single donors with incorporation of molecular oxygen, incorporation of two atoms of oxygen"/>
    <property type="evidence" value="ECO:0007669"/>
    <property type="project" value="InterPro"/>
</dbReference>
<reference evidence="5" key="1">
    <citation type="submission" date="2021-01" db="EMBL/GenBank/DDBJ databases">
        <title>Whole genome shotgun sequence of Sinosporangium siamense NBRC 109515.</title>
        <authorList>
            <person name="Komaki H."/>
            <person name="Tamura T."/>
        </authorList>
    </citation>
    <scope>NUCLEOTIDE SEQUENCE</scope>
    <source>
        <strain evidence="5">NBRC 109515</strain>
    </source>
</reference>
<accession>A0A919RR70</accession>
<keyword evidence="6" id="KW-1185">Reference proteome</keyword>
<evidence type="ECO:0000313" key="6">
    <source>
        <dbReference type="Proteomes" id="UP000606172"/>
    </source>
</evidence>
<dbReference type="InterPro" id="IPR050770">
    <property type="entry name" value="Intradiol_RC_Dioxygenase"/>
</dbReference>
<dbReference type="PANTHER" id="PTHR33711">
    <property type="entry name" value="DIOXYGENASE, PUTATIVE (AFU_ORTHOLOGUE AFUA_2G02910)-RELATED"/>
    <property type="match status" value="1"/>
</dbReference>
<dbReference type="AlphaFoldDB" id="A0A919RR70"/>
<dbReference type="GO" id="GO:0008199">
    <property type="term" value="F:ferric iron binding"/>
    <property type="evidence" value="ECO:0007669"/>
    <property type="project" value="InterPro"/>
</dbReference>
<comment type="similarity">
    <text evidence="1">Belongs to the intradiol ring-cleavage dioxygenase family.</text>
</comment>
<gene>
    <name evidence="5" type="ORF">Ssi02_69750</name>
</gene>
<evidence type="ECO:0000259" key="4">
    <source>
        <dbReference type="Pfam" id="PF00775"/>
    </source>
</evidence>
<dbReference type="Pfam" id="PF00775">
    <property type="entry name" value="Dioxygenase_C"/>
    <property type="match status" value="1"/>
</dbReference>
<evidence type="ECO:0000313" key="5">
    <source>
        <dbReference type="EMBL" id="GII96744.1"/>
    </source>
</evidence>
<keyword evidence="2" id="KW-0223">Dioxygenase</keyword>
<dbReference type="RefSeq" id="WP_204031756.1">
    <property type="nucleotide sequence ID" value="NZ_BOOW01000049.1"/>
</dbReference>
<dbReference type="InterPro" id="IPR015889">
    <property type="entry name" value="Intradiol_dOase_core"/>
</dbReference>
<feature type="domain" description="Intradiol ring-cleavage dioxygenases" evidence="4">
    <location>
        <begin position="24"/>
        <end position="107"/>
    </location>
</feature>
<evidence type="ECO:0000256" key="3">
    <source>
        <dbReference type="ARBA" id="ARBA00023002"/>
    </source>
</evidence>